<dbReference type="GO" id="GO:0000290">
    <property type="term" value="P:deadenylation-dependent decapping of nuclear-transcribed mRNA"/>
    <property type="evidence" value="ECO:0007669"/>
    <property type="project" value="InterPro"/>
</dbReference>
<evidence type="ECO:0000259" key="9">
    <source>
        <dbReference type="PROSITE" id="PS51462"/>
    </source>
</evidence>
<evidence type="ECO:0000256" key="6">
    <source>
        <dbReference type="ARBA" id="ARBA00022801"/>
    </source>
</evidence>
<evidence type="ECO:0000256" key="5">
    <source>
        <dbReference type="ARBA" id="ARBA00022723"/>
    </source>
</evidence>
<dbReference type="AlphaFoldDB" id="A0AAW1R5K3"/>
<dbReference type="GO" id="GO:0000184">
    <property type="term" value="P:nuclear-transcribed mRNA catabolic process, nonsense-mediated decay"/>
    <property type="evidence" value="ECO:0007669"/>
    <property type="project" value="InterPro"/>
</dbReference>
<reference evidence="10 11" key="1">
    <citation type="journal article" date="2024" name="Nat. Commun.">
        <title>Phylogenomics reveals the evolutionary origins of lichenization in chlorophyte algae.</title>
        <authorList>
            <person name="Puginier C."/>
            <person name="Libourel C."/>
            <person name="Otte J."/>
            <person name="Skaloud P."/>
            <person name="Haon M."/>
            <person name="Grisel S."/>
            <person name="Petersen M."/>
            <person name="Berrin J.G."/>
            <person name="Delaux P.M."/>
            <person name="Dal Grande F."/>
            <person name="Keller J."/>
        </authorList>
    </citation>
    <scope>NUCLEOTIDE SEQUENCE [LARGE SCALE GENOMIC DNA]</scope>
    <source>
        <strain evidence="10 11">SAG 2043</strain>
    </source>
</reference>
<dbReference type="GO" id="GO:0005737">
    <property type="term" value="C:cytoplasm"/>
    <property type="evidence" value="ECO:0007669"/>
    <property type="project" value="UniProtKB-SubCell"/>
</dbReference>
<evidence type="ECO:0000256" key="3">
    <source>
        <dbReference type="ARBA" id="ARBA00005279"/>
    </source>
</evidence>
<dbReference type="GO" id="GO:0030145">
    <property type="term" value="F:manganese ion binding"/>
    <property type="evidence" value="ECO:0007669"/>
    <property type="project" value="InterPro"/>
</dbReference>
<comment type="caution">
    <text evidence="10">The sequence shown here is derived from an EMBL/GenBank/DDBJ whole genome shotgun (WGS) entry which is preliminary data.</text>
</comment>
<keyword evidence="7" id="KW-0694">RNA-binding</keyword>
<sequence length="651" mass="73835">MVAKRLPDQEILEDLCSRFILNGAQEDLESFERLMFTIEQAHWFYEDFFREKDLTLKSLSLKDFTALIFTQCPGLQPYARFAEDIYKRFTAYKQKVAVLGAIILNPAMDKVLMVRGYKSGASWTFPRGKISKAEADAACAIREVEEETALNISPWLVEEDFIEMHLGEQRCKLYIITGVQESQQFAPLARKEIGGFGWYHIAHLPATKEADSLIKNKFFNVYPFVKQLRRWIKNKRRSDADQLVSVTDPEEQPYKSKYAAAETLAACRKQLQPFLTSNDPSEQVYGLLSEEDKSAAYCGATLQGQLKQGALDAADWVRNATQLASFYMRKEEFAVAEHVLLAGSAVMERARNEEHAVDAEASANLALGWARLYLQRLATSRAEKERGEGLAVGKLQEVPDALRFDSLSLEAPAKLPWGTAALARDLEAAKGLFNASMRHFKIALEYFLLDGYVTEHCNILMHISSLYSSLAEFEPDVHHKCILHKARCKRVEPVLAQLNEAAFPGLCWSMRLEVANAYKEIMELKHEAGRPFPKVFAAAQEAKGQYDMFLDAFKKDGHLPNRVAETDNEAHFINACFSMARVAHRMQAPPSHRARGDVRMLQESVGYYQYIVDYVARNNVEEHRVQAGMCQEMVDLLTEHIDMIRAKEGEA</sequence>
<dbReference type="Gene3D" id="1.10.10.1050">
    <property type="entry name" value="Dcp2, box A domain"/>
    <property type="match status" value="1"/>
</dbReference>
<dbReference type="InterPro" id="IPR022083">
    <property type="entry name" value="KBP"/>
</dbReference>
<dbReference type="GO" id="GO:0140933">
    <property type="term" value="F:5'-(N(7)-methylguanosine 5'-triphospho)-[mRNA] hydrolase activity"/>
    <property type="evidence" value="ECO:0007669"/>
    <property type="project" value="InterPro"/>
</dbReference>
<dbReference type="InterPro" id="IPR015797">
    <property type="entry name" value="NUDIX_hydrolase-like_dom_sf"/>
</dbReference>
<name>A0AAW1R5K3_9CHLO</name>
<feature type="domain" description="Nudix hydrolase" evidence="9">
    <location>
        <begin position="94"/>
        <end position="227"/>
    </location>
</feature>
<proteinExistence type="inferred from homology"/>
<evidence type="ECO:0000313" key="10">
    <source>
        <dbReference type="EMBL" id="KAK9829260.1"/>
    </source>
</evidence>
<comment type="similarity">
    <text evidence="3">Belongs to the Nudix hydrolase family. DCP2 subfamily.</text>
</comment>
<dbReference type="SMART" id="SM01125">
    <property type="entry name" value="DCP2"/>
    <property type="match status" value="1"/>
</dbReference>
<keyword evidence="6" id="KW-0378">Hydrolase</keyword>
<keyword evidence="8" id="KW-0464">Manganese</keyword>
<dbReference type="InterPro" id="IPR036189">
    <property type="entry name" value="DCP2_BoxA_sf"/>
</dbReference>
<comment type="cofactor">
    <cofactor evidence="1">
        <name>Mn(2+)</name>
        <dbReference type="ChEBI" id="CHEBI:29035"/>
    </cofactor>
</comment>
<dbReference type="Pfam" id="PF00293">
    <property type="entry name" value="NUDIX"/>
    <property type="match status" value="1"/>
</dbReference>
<evidence type="ECO:0000256" key="1">
    <source>
        <dbReference type="ARBA" id="ARBA00001936"/>
    </source>
</evidence>
<dbReference type="SUPFAM" id="SSF140586">
    <property type="entry name" value="Dcp2 domain-like"/>
    <property type="match status" value="1"/>
</dbReference>
<gene>
    <name evidence="10" type="ORF">WJX72_004839</name>
</gene>
<comment type="subcellular location">
    <subcellularLocation>
        <location evidence="2">Cytoplasm</location>
    </subcellularLocation>
</comment>
<dbReference type="Pfam" id="PF12309">
    <property type="entry name" value="KBP_C"/>
    <property type="match status" value="1"/>
</dbReference>
<evidence type="ECO:0000256" key="2">
    <source>
        <dbReference type="ARBA" id="ARBA00004496"/>
    </source>
</evidence>
<dbReference type="InterPro" id="IPR000086">
    <property type="entry name" value="NUDIX_hydrolase_dom"/>
</dbReference>
<evidence type="ECO:0000256" key="7">
    <source>
        <dbReference type="ARBA" id="ARBA00022884"/>
    </source>
</evidence>
<evidence type="ECO:0000256" key="4">
    <source>
        <dbReference type="ARBA" id="ARBA00022490"/>
    </source>
</evidence>
<evidence type="ECO:0000256" key="8">
    <source>
        <dbReference type="ARBA" id="ARBA00023211"/>
    </source>
</evidence>
<organism evidence="10 11">
    <name type="scientific">[Myrmecia] bisecta</name>
    <dbReference type="NCBI Taxonomy" id="41462"/>
    <lineage>
        <taxon>Eukaryota</taxon>
        <taxon>Viridiplantae</taxon>
        <taxon>Chlorophyta</taxon>
        <taxon>core chlorophytes</taxon>
        <taxon>Trebouxiophyceae</taxon>
        <taxon>Trebouxiales</taxon>
        <taxon>Trebouxiaceae</taxon>
        <taxon>Myrmecia</taxon>
    </lineage>
</organism>
<accession>A0AAW1R5K3</accession>
<dbReference type="GO" id="GO:0003723">
    <property type="term" value="F:RNA binding"/>
    <property type="evidence" value="ECO:0007669"/>
    <property type="project" value="UniProtKB-KW"/>
</dbReference>
<dbReference type="SUPFAM" id="SSF55811">
    <property type="entry name" value="Nudix"/>
    <property type="match status" value="1"/>
</dbReference>
<evidence type="ECO:0000313" key="11">
    <source>
        <dbReference type="Proteomes" id="UP001489004"/>
    </source>
</evidence>
<dbReference type="Gene3D" id="3.90.79.10">
    <property type="entry name" value="Nucleoside Triphosphate Pyrophosphohydrolase"/>
    <property type="match status" value="1"/>
</dbReference>
<dbReference type="Proteomes" id="UP001489004">
    <property type="component" value="Unassembled WGS sequence"/>
</dbReference>
<keyword evidence="11" id="KW-1185">Reference proteome</keyword>
<dbReference type="EMBL" id="JALJOR010000001">
    <property type="protein sequence ID" value="KAK9829260.1"/>
    <property type="molecule type" value="Genomic_DNA"/>
</dbReference>
<dbReference type="PROSITE" id="PS51462">
    <property type="entry name" value="NUDIX"/>
    <property type="match status" value="1"/>
</dbReference>
<dbReference type="CDD" id="cd03672">
    <property type="entry name" value="NUDIX_Dcp2p_Nudt20"/>
    <property type="match status" value="1"/>
</dbReference>
<dbReference type="Pfam" id="PF05026">
    <property type="entry name" value="DCP2"/>
    <property type="match status" value="1"/>
</dbReference>
<dbReference type="PANTHER" id="PTHR23114:SF17">
    <property type="entry name" value="M7GPPPN-MRNA HYDROLASE"/>
    <property type="match status" value="1"/>
</dbReference>
<dbReference type="PANTHER" id="PTHR23114">
    <property type="entry name" value="M7GPPPN-MRNA HYDROLASE"/>
    <property type="match status" value="1"/>
</dbReference>
<keyword evidence="5" id="KW-0479">Metal-binding</keyword>
<dbReference type="InterPro" id="IPR044099">
    <property type="entry name" value="Dcp2_NUDIX"/>
</dbReference>
<dbReference type="InterPro" id="IPR007722">
    <property type="entry name" value="DCP2_BoxA"/>
</dbReference>
<protein>
    <recommendedName>
        <fullName evidence="9">Nudix hydrolase domain-containing protein</fullName>
    </recommendedName>
</protein>
<keyword evidence="4" id="KW-0963">Cytoplasm</keyword>
<dbReference type="FunFam" id="3.90.79.10:FF:000003">
    <property type="entry name" value="M7GpppN-mRNA hydrolase isoform 2"/>
    <property type="match status" value="1"/>
</dbReference>